<dbReference type="EMBL" id="CP058350">
    <property type="protein sequence ID" value="QLF69820.1"/>
    <property type="molecule type" value="Genomic_DNA"/>
</dbReference>
<dbReference type="RefSeq" id="WP_138288257.1">
    <property type="nucleotide sequence ID" value="NZ_CP058350.1"/>
</dbReference>
<accession>A0ABX6QNT7</accession>
<protein>
    <submittedName>
        <fullName evidence="1">Glycosyltransferase</fullName>
    </submittedName>
</protein>
<name>A0ABX6QNT7_9HYPH</name>
<dbReference type="SUPFAM" id="SSF53756">
    <property type="entry name" value="UDP-Glycosyltransferase/glycogen phosphorylase"/>
    <property type="match status" value="1"/>
</dbReference>
<keyword evidence="2" id="KW-1185">Reference proteome</keyword>
<gene>
    <name evidence="1" type="ORF">FE840_009855</name>
</gene>
<dbReference type="Gene3D" id="3.40.50.2000">
    <property type="entry name" value="Glycogen Phosphorylase B"/>
    <property type="match status" value="2"/>
</dbReference>
<evidence type="ECO:0000313" key="1">
    <source>
        <dbReference type="EMBL" id="QLF69820.1"/>
    </source>
</evidence>
<dbReference type="Proteomes" id="UP000308530">
    <property type="component" value="Chromosome"/>
</dbReference>
<proteinExistence type="predicted"/>
<dbReference type="PANTHER" id="PTHR12526:SF595">
    <property type="entry name" value="BLL5217 PROTEIN"/>
    <property type="match status" value="1"/>
</dbReference>
<dbReference type="Pfam" id="PF13692">
    <property type="entry name" value="Glyco_trans_1_4"/>
    <property type="match status" value="1"/>
</dbReference>
<organism evidence="1 2">
    <name type="scientific">Peteryoungia desertarenae</name>
    <dbReference type="NCBI Taxonomy" id="1813451"/>
    <lineage>
        <taxon>Bacteria</taxon>
        <taxon>Pseudomonadati</taxon>
        <taxon>Pseudomonadota</taxon>
        <taxon>Alphaproteobacteria</taxon>
        <taxon>Hyphomicrobiales</taxon>
        <taxon>Rhizobiaceae</taxon>
        <taxon>Peteryoungia</taxon>
    </lineage>
</organism>
<reference evidence="1 2" key="1">
    <citation type="submission" date="2020-06" db="EMBL/GenBank/DDBJ databases">
        <title>Genome sequence of Rhizobium sp strain ADMK78.</title>
        <authorList>
            <person name="Rahi P."/>
        </authorList>
    </citation>
    <scope>NUCLEOTIDE SEQUENCE [LARGE SCALE GENOMIC DNA]</scope>
    <source>
        <strain evidence="1 2">ADMK78</strain>
    </source>
</reference>
<sequence>MQILLVSSAPIPAIRYGGAERIILWLGRALTEMGHQASLMAPDGSSWAYGKLYPFDSGRPLEAQIPPGIDVVHSHTGLDPDYDGKACVTIHGNSKEVHRFHANSIFLSAHHAQAHGGKVFVYNGVDPRAYPEPDLLAHGGSLTFLAKAAWKVKNVTGAIRVARKAGLPIDILGGHRLNLKMGFRLTLDPNARFKGMVDDIEKARYLRPSSGLLFPVRWHEPFGVAVIEAMYFGLPIFATPYGSLPELVPEFAGRLSAEGDELAAAIRRIEDYDRRAIHAHFQAHFTAEQMAKRYLELYQRIEAGESLHPDAFMGKVARDAGLLPWQD</sequence>
<dbReference type="PANTHER" id="PTHR12526">
    <property type="entry name" value="GLYCOSYLTRANSFERASE"/>
    <property type="match status" value="1"/>
</dbReference>
<evidence type="ECO:0000313" key="2">
    <source>
        <dbReference type="Proteomes" id="UP000308530"/>
    </source>
</evidence>